<dbReference type="EMBL" id="CP027666">
    <property type="protein sequence ID" value="AVO33014.1"/>
    <property type="molecule type" value="Genomic_DNA"/>
</dbReference>
<evidence type="ECO:0000313" key="1">
    <source>
        <dbReference type="EMBL" id="AVO33014.1"/>
    </source>
</evidence>
<accession>A0A2S0MAT4</accession>
<name>A0A2S0MAT4_9BURK</name>
<dbReference type="AlphaFoldDB" id="A0A2S0MAT4"/>
<keyword evidence="2" id="KW-1185">Reference proteome</keyword>
<dbReference type="Pfam" id="PF06074">
    <property type="entry name" value="Portal_Mu"/>
    <property type="match status" value="1"/>
</dbReference>
<evidence type="ECO:0008006" key="3">
    <source>
        <dbReference type="Google" id="ProtNLM"/>
    </source>
</evidence>
<sequence>MSDETKKPPLPPLDSEVANQAQDPFSTAFMGILRSNDPLIIERGLPGSEAHELYRDLRRDGKVFSGFQKRKLAVVSREWTVEPAVESDQGTKDAAVVDDILAGFAFDQLCNDLLDALLVGWQPTEVVWTLRDVTVDGMTRQMVVPARVVKRSHRRFVYTQDEGNPFELRLLTRENMQRGIAVPDRKFIVHRVNAEDDNPYGTGLGLQLYWPVFFKRKGVLAWTKFLDRFGLPIPWGRYPASAQPREKSTLFEALRALSNDGLVMTPEGTMIDLLESKLSGSATPHQAHVEFMDDWIMEVILGQSPRGKSGGAMAAASNEREDVRLELSQADSDLLGETLNETLLRWICELNGLQRCLVSRRVEKEEDLKAESETDKNISELGFQMTEEGVKAKYGEHWKRKAAPAPGLVQPGASALVLPDLREEDRRMPASFAEGNPADADAIDRLVTDELSQWQTTMEPLVAPMRALLEHASAKGWTAAQLLDQLPLLLGEMDASALSTSLASTTFAAHLAGAAGVPKG</sequence>
<proteinExistence type="predicted"/>
<evidence type="ECO:0000313" key="2">
    <source>
        <dbReference type="Proteomes" id="UP000239709"/>
    </source>
</evidence>
<protein>
    <recommendedName>
        <fullName evidence="3">DUF935 domain-containing protein</fullName>
    </recommendedName>
</protein>
<gene>
    <name evidence="1" type="ORF">C6570_01135</name>
</gene>
<dbReference type="InterPro" id="IPR009279">
    <property type="entry name" value="Portal_Mu"/>
</dbReference>
<reference evidence="1 2" key="1">
    <citation type="submission" date="2018-03" db="EMBL/GenBank/DDBJ databases">
        <title>Genome sequencing of Ottowia sp.</title>
        <authorList>
            <person name="Kim S.-J."/>
            <person name="Heo J."/>
            <person name="Kwon S.-W."/>
        </authorList>
    </citation>
    <scope>NUCLEOTIDE SEQUENCE [LARGE SCALE GENOMIC DNA]</scope>
    <source>
        <strain evidence="1 2">KADR8-3</strain>
    </source>
</reference>
<organism evidence="1 2">
    <name type="scientific">Ottowia oryzae</name>
    <dbReference type="NCBI Taxonomy" id="2109914"/>
    <lineage>
        <taxon>Bacteria</taxon>
        <taxon>Pseudomonadati</taxon>
        <taxon>Pseudomonadota</taxon>
        <taxon>Betaproteobacteria</taxon>
        <taxon>Burkholderiales</taxon>
        <taxon>Comamonadaceae</taxon>
        <taxon>Ottowia</taxon>
    </lineage>
</organism>
<dbReference type="RefSeq" id="WP_106701292.1">
    <property type="nucleotide sequence ID" value="NZ_CP027666.1"/>
</dbReference>
<dbReference type="KEGG" id="otk:C6570_01135"/>
<dbReference type="Proteomes" id="UP000239709">
    <property type="component" value="Chromosome"/>
</dbReference>
<dbReference type="OrthoDB" id="9802690at2"/>